<keyword evidence="1" id="KW-1133">Transmembrane helix</keyword>
<accession>A0A1H0K9Q5</accession>
<protein>
    <submittedName>
        <fullName evidence="2">O-antigen ligase like membrane protein</fullName>
    </submittedName>
</protein>
<feature type="transmembrane region" description="Helical" evidence="1">
    <location>
        <begin position="244"/>
        <end position="264"/>
    </location>
</feature>
<organism evidence="2 3">
    <name type="scientific">Prevotella communis</name>
    <dbReference type="NCBI Taxonomy" id="2913614"/>
    <lineage>
        <taxon>Bacteria</taxon>
        <taxon>Pseudomonadati</taxon>
        <taxon>Bacteroidota</taxon>
        <taxon>Bacteroidia</taxon>
        <taxon>Bacteroidales</taxon>
        <taxon>Prevotellaceae</taxon>
        <taxon>Prevotella</taxon>
    </lineage>
</organism>
<name>A0A1H0K9Q5_9BACT</name>
<feature type="transmembrane region" description="Helical" evidence="1">
    <location>
        <begin position="216"/>
        <end position="232"/>
    </location>
</feature>
<feature type="transmembrane region" description="Helical" evidence="1">
    <location>
        <begin position="362"/>
        <end position="380"/>
    </location>
</feature>
<dbReference type="EMBL" id="FNIW01000024">
    <property type="protein sequence ID" value="SDO52502.1"/>
    <property type="molecule type" value="Genomic_DNA"/>
</dbReference>
<feature type="transmembrane region" description="Helical" evidence="1">
    <location>
        <begin position="165"/>
        <end position="185"/>
    </location>
</feature>
<gene>
    <name evidence="2" type="ORF">SAMN04487900_12417</name>
</gene>
<evidence type="ECO:0000256" key="1">
    <source>
        <dbReference type="SAM" id="Phobius"/>
    </source>
</evidence>
<feature type="transmembrane region" description="Helical" evidence="1">
    <location>
        <begin position="386"/>
        <end position="404"/>
    </location>
</feature>
<evidence type="ECO:0000313" key="2">
    <source>
        <dbReference type="EMBL" id="SDO52502.1"/>
    </source>
</evidence>
<evidence type="ECO:0000313" key="3">
    <source>
        <dbReference type="Proteomes" id="UP000199134"/>
    </source>
</evidence>
<feature type="transmembrane region" description="Helical" evidence="1">
    <location>
        <begin position="37"/>
        <end position="53"/>
    </location>
</feature>
<feature type="transmembrane region" description="Helical" evidence="1">
    <location>
        <begin position="116"/>
        <end position="136"/>
    </location>
</feature>
<dbReference type="AlphaFoldDB" id="A0A1H0K9Q5"/>
<reference evidence="3" key="1">
    <citation type="submission" date="2016-10" db="EMBL/GenBank/DDBJ databases">
        <authorList>
            <person name="de Groot N.N."/>
        </authorList>
    </citation>
    <scope>NUCLEOTIDE SEQUENCE [LARGE SCALE GENOMIC DNA]</scope>
    <source>
        <strain evidence="3">BP1-145</strain>
    </source>
</reference>
<feature type="transmembrane region" description="Helical" evidence="1">
    <location>
        <begin position="192"/>
        <end position="210"/>
    </location>
</feature>
<feature type="transmembrane region" description="Helical" evidence="1">
    <location>
        <begin position="333"/>
        <end position="355"/>
    </location>
</feature>
<feature type="transmembrane region" description="Helical" evidence="1">
    <location>
        <begin position="12"/>
        <end position="31"/>
    </location>
</feature>
<dbReference type="RefSeq" id="WP_091854838.1">
    <property type="nucleotide sequence ID" value="NZ_FNIW01000024.1"/>
</dbReference>
<keyword evidence="2" id="KW-0436">Ligase</keyword>
<keyword evidence="1" id="KW-0812">Transmembrane</keyword>
<dbReference type="Proteomes" id="UP000199134">
    <property type="component" value="Unassembled WGS sequence"/>
</dbReference>
<keyword evidence="1" id="KW-0472">Membrane</keyword>
<dbReference type="GO" id="GO:0016874">
    <property type="term" value="F:ligase activity"/>
    <property type="evidence" value="ECO:0007669"/>
    <property type="project" value="UniProtKB-KW"/>
</dbReference>
<proteinExistence type="predicted"/>
<sequence length="412" mass="46806">MKSNAKKGSLLALLYCVLIIVGTFSLVHGWFPQLYRHVFITLGIIVVSLVLIPRFFHSKQFLIALVYAIVVYINYKNGDSYTEGKEILDGLVLASCASMAWYFFTKKDIRAQKFLIIASLIILLVDTVGTFTAYMVQPDIVRSLLYEMQETGNHESLIQFYKAGLVEYDVLHGFPVLIPPLIMWLRSENTQLTWRIVSWISLVAIMLVLYAGEATTPFILAIFAIIMSLLIIKGNHKRSMQRLTVSVVLVTPFLLSNTITSSILSGASKLTAGELQKKIETVQKSIDKKRAEGDIDIRYELYSESVDAFVDSPIVGVNDNTKLGGHSALFDRMGAFGVIGIFPWILFVVVFVRYVYRNIPYYAYDFYNIGLFCFIALMVLKNMSYLYTWFSFMVLLPIMLTLNVDKKKLRVK</sequence>
<comment type="caution">
    <text evidence="2">The sequence shown here is derived from an EMBL/GenBank/DDBJ whole genome shotgun (WGS) entry which is preliminary data.</text>
</comment>